<dbReference type="GO" id="GO:0005886">
    <property type="term" value="C:plasma membrane"/>
    <property type="evidence" value="ECO:0007669"/>
    <property type="project" value="UniProtKB-SubCell"/>
</dbReference>
<dbReference type="InterPro" id="IPR036890">
    <property type="entry name" value="HATPase_C_sf"/>
</dbReference>
<dbReference type="GO" id="GO:0030295">
    <property type="term" value="F:protein kinase activator activity"/>
    <property type="evidence" value="ECO:0007669"/>
    <property type="project" value="TreeGrafter"/>
</dbReference>
<proteinExistence type="predicted"/>
<dbReference type="InterPro" id="IPR036097">
    <property type="entry name" value="HisK_dim/P_sf"/>
</dbReference>
<keyword evidence="6" id="KW-0547">Nucleotide-binding</keyword>
<evidence type="ECO:0000256" key="4">
    <source>
        <dbReference type="ARBA" id="ARBA00022553"/>
    </source>
</evidence>
<dbReference type="CDD" id="cd00082">
    <property type="entry name" value="HisKA"/>
    <property type="match status" value="1"/>
</dbReference>
<comment type="catalytic activity">
    <reaction evidence="1">
        <text>ATP + protein L-histidine = ADP + protein N-phospho-L-histidine.</text>
        <dbReference type="EC" id="2.7.13.3"/>
    </reaction>
</comment>
<organism evidence="13 14">
    <name type="scientific">Propionibacterium acidifaciens F0233</name>
    <dbReference type="NCBI Taxonomy" id="553198"/>
    <lineage>
        <taxon>Bacteria</taxon>
        <taxon>Bacillati</taxon>
        <taxon>Actinomycetota</taxon>
        <taxon>Actinomycetes</taxon>
        <taxon>Propionibacteriales</taxon>
        <taxon>Propionibacteriaceae</taxon>
        <taxon>Propionibacterium</taxon>
    </lineage>
</organism>
<keyword evidence="7" id="KW-0418">Kinase</keyword>
<evidence type="ECO:0000256" key="3">
    <source>
        <dbReference type="ARBA" id="ARBA00012438"/>
    </source>
</evidence>
<comment type="caution">
    <text evidence="13">The sequence shown here is derived from an EMBL/GenBank/DDBJ whole genome shotgun (WGS) entry which is preliminary data.</text>
</comment>
<accession>U2RRA4</accession>
<dbReference type="CDD" id="cd00075">
    <property type="entry name" value="HATPase"/>
    <property type="match status" value="1"/>
</dbReference>
<keyword evidence="8" id="KW-0067">ATP-binding</keyword>
<name>U2RRA4_9ACTN</name>
<evidence type="ECO:0000256" key="2">
    <source>
        <dbReference type="ARBA" id="ARBA00004236"/>
    </source>
</evidence>
<gene>
    <name evidence="13" type="ORF">HMPREF0682_1673</name>
</gene>
<evidence type="ECO:0000256" key="8">
    <source>
        <dbReference type="ARBA" id="ARBA00022840"/>
    </source>
</evidence>
<dbReference type="RefSeq" id="WP_021797429.1">
    <property type="nucleotide sequence ID" value="NZ_ACVN02000164.1"/>
</dbReference>
<keyword evidence="4" id="KW-0597">Phosphoprotein</keyword>
<dbReference type="PANTHER" id="PTHR42878:SF7">
    <property type="entry name" value="SENSOR HISTIDINE KINASE GLRK"/>
    <property type="match status" value="1"/>
</dbReference>
<dbReference type="GO" id="GO:0000156">
    <property type="term" value="F:phosphorelay response regulator activity"/>
    <property type="evidence" value="ECO:0007669"/>
    <property type="project" value="TreeGrafter"/>
</dbReference>
<sequence length="293" mass="31556">MHALVWVTGALGAVCAALCALTIVLRRRLVLLRADNEYLRGAVRHRMERPQLFSHEVRTPLALIRGAAELLLEGAPGPLTERQREFIETIADNSAQMTQLSETMLTEARIEAQLLALHRERIEIRSLVRQTISQLRHFTRIPIELDNTGPRIVLDGDPALLRQALWNLVNNAVRHAGPGAAITVQVTTADDTVVIAVTDDGSGMTEAERARLFRPSSAPIGQDEGRGTGLGMLVAQRVVSAHGGRILVDTIDGRGTSILCALPLETAPWPGTDAPPTAPGASGATAREREAAP</sequence>
<feature type="domain" description="Histidine kinase" evidence="12">
    <location>
        <begin position="52"/>
        <end position="266"/>
    </location>
</feature>
<dbReference type="SMART" id="SM00387">
    <property type="entry name" value="HATPase_c"/>
    <property type="match status" value="1"/>
</dbReference>
<dbReference type="AlphaFoldDB" id="U2RRA4"/>
<dbReference type="GeneID" id="95359882"/>
<dbReference type="EMBL" id="ACVN02000164">
    <property type="protein sequence ID" value="ERK56063.1"/>
    <property type="molecule type" value="Genomic_DNA"/>
</dbReference>
<evidence type="ECO:0000256" key="6">
    <source>
        <dbReference type="ARBA" id="ARBA00022741"/>
    </source>
</evidence>
<dbReference type="InterPro" id="IPR005467">
    <property type="entry name" value="His_kinase_dom"/>
</dbReference>
<evidence type="ECO:0000256" key="7">
    <source>
        <dbReference type="ARBA" id="ARBA00022777"/>
    </source>
</evidence>
<keyword evidence="14" id="KW-1185">Reference proteome</keyword>
<evidence type="ECO:0000259" key="12">
    <source>
        <dbReference type="PROSITE" id="PS50109"/>
    </source>
</evidence>
<dbReference type="Pfam" id="PF00512">
    <property type="entry name" value="HisKA"/>
    <property type="match status" value="1"/>
</dbReference>
<evidence type="ECO:0000256" key="9">
    <source>
        <dbReference type="ARBA" id="ARBA00023012"/>
    </source>
</evidence>
<feature type="compositionally biased region" description="Low complexity" evidence="11">
    <location>
        <begin position="267"/>
        <end position="285"/>
    </location>
</feature>
<feature type="region of interest" description="Disordered" evidence="11">
    <location>
        <begin position="267"/>
        <end position="293"/>
    </location>
</feature>
<dbReference type="GO" id="GO:0000155">
    <property type="term" value="F:phosphorelay sensor kinase activity"/>
    <property type="evidence" value="ECO:0007669"/>
    <property type="project" value="InterPro"/>
</dbReference>
<dbReference type="Gene3D" id="3.30.565.10">
    <property type="entry name" value="Histidine kinase-like ATPase, C-terminal domain"/>
    <property type="match status" value="1"/>
</dbReference>
<dbReference type="Pfam" id="PF02518">
    <property type="entry name" value="HATPase_c"/>
    <property type="match status" value="1"/>
</dbReference>
<dbReference type="InterPro" id="IPR003594">
    <property type="entry name" value="HATPase_dom"/>
</dbReference>
<dbReference type="EC" id="2.7.13.3" evidence="3"/>
<comment type="subcellular location">
    <subcellularLocation>
        <location evidence="2">Cell membrane</location>
    </subcellularLocation>
</comment>
<protein>
    <recommendedName>
        <fullName evidence="10">Sensor-like histidine kinase SenX3</fullName>
        <ecNumber evidence="3">2.7.13.3</ecNumber>
    </recommendedName>
</protein>
<dbReference type="SUPFAM" id="SSF47384">
    <property type="entry name" value="Homodimeric domain of signal transducing histidine kinase"/>
    <property type="match status" value="1"/>
</dbReference>
<dbReference type="InterPro" id="IPR003661">
    <property type="entry name" value="HisK_dim/P_dom"/>
</dbReference>
<dbReference type="PANTHER" id="PTHR42878">
    <property type="entry name" value="TWO-COMPONENT HISTIDINE KINASE"/>
    <property type="match status" value="1"/>
</dbReference>
<reference evidence="13" key="1">
    <citation type="submission" date="2013-08" db="EMBL/GenBank/DDBJ databases">
        <authorList>
            <person name="Durkin A.S."/>
            <person name="Haft D.R."/>
            <person name="McCorrison J."/>
            <person name="Torralba M."/>
            <person name="Gillis M."/>
            <person name="Haft D.H."/>
            <person name="Methe B."/>
            <person name="Sutton G."/>
            <person name="Nelson K.E."/>
        </authorList>
    </citation>
    <scope>NUCLEOTIDE SEQUENCE [LARGE SCALE GENOMIC DNA]</scope>
    <source>
        <strain evidence="13">F0233</strain>
    </source>
</reference>
<evidence type="ECO:0000256" key="5">
    <source>
        <dbReference type="ARBA" id="ARBA00022679"/>
    </source>
</evidence>
<dbReference type="Gene3D" id="1.10.287.130">
    <property type="match status" value="1"/>
</dbReference>
<dbReference type="SMART" id="SM00388">
    <property type="entry name" value="HisKA"/>
    <property type="match status" value="1"/>
</dbReference>
<dbReference type="InterPro" id="IPR050351">
    <property type="entry name" value="BphY/WalK/GraS-like"/>
</dbReference>
<evidence type="ECO:0000256" key="10">
    <source>
        <dbReference type="ARBA" id="ARBA00039401"/>
    </source>
</evidence>
<evidence type="ECO:0000256" key="1">
    <source>
        <dbReference type="ARBA" id="ARBA00000085"/>
    </source>
</evidence>
<evidence type="ECO:0000313" key="13">
    <source>
        <dbReference type="EMBL" id="ERK56063.1"/>
    </source>
</evidence>
<evidence type="ECO:0000256" key="11">
    <source>
        <dbReference type="SAM" id="MobiDB-lite"/>
    </source>
</evidence>
<dbReference type="PROSITE" id="PS50109">
    <property type="entry name" value="HIS_KIN"/>
    <property type="match status" value="1"/>
</dbReference>
<keyword evidence="5" id="KW-0808">Transferase</keyword>
<dbReference type="GO" id="GO:0005524">
    <property type="term" value="F:ATP binding"/>
    <property type="evidence" value="ECO:0007669"/>
    <property type="project" value="UniProtKB-KW"/>
</dbReference>
<dbReference type="Proteomes" id="UP000017052">
    <property type="component" value="Unassembled WGS sequence"/>
</dbReference>
<dbReference type="InterPro" id="IPR004358">
    <property type="entry name" value="Sig_transdc_His_kin-like_C"/>
</dbReference>
<dbReference type="PRINTS" id="PR00344">
    <property type="entry name" value="BCTRLSENSOR"/>
</dbReference>
<evidence type="ECO:0000313" key="14">
    <source>
        <dbReference type="Proteomes" id="UP000017052"/>
    </source>
</evidence>
<dbReference type="SUPFAM" id="SSF55874">
    <property type="entry name" value="ATPase domain of HSP90 chaperone/DNA topoisomerase II/histidine kinase"/>
    <property type="match status" value="1"/>
</dbReference>
<keyword evidence="9" id="KW-0902">Two-component regulatory system</keyword>
<dbReference type="GO" id="GO:0007234">
    <property type="term" value="P:osmosensory signaling via phosphorelay pathway"/>
    <property type="evidence" value="ECO:0007669"/>
    <property type="project" value="TreeGrafter"/>
</dbReference>